<keyword evidence="2" id="KW-1185">Reference proteome</keyword>
<dbReference type="AlphaFoldDB" id="A0A9N8HB62"/>
<organism evidence="1 2">
    <name type="scientific">Seminavis robusta</name>
    <dbReference type="NCBI Taxonomy" id="568900"/>
    <lineage>
        <taxon>Eukaryota</taxon>
        <taxon>Sar</taxon>
        <taxon>Stramenopiles</taxon>
        <taxon>Ochrophyta</taxon>
        <taxon>Bacillariophyta</taxon>
        <taxon>Bacillariophyceae</taxon>
        <taxon>Bacillariophycidae</taxon>
        <taxon>Naviculales</taxon>
        <taxon>Naviculaceae</taxon>
        <taxon>Seminavis</taxon>
    </lineage>
</organism>
<dbReference type="EMBL" id="CAICTM010000170">
    <property type="protein sequence ID" value="CAB9503623.1"/>
    <property type="molecule type" value="Genomic_DNA"/>
</dbReference>
<comment type="caution">
    <text evidence="1">The sequence shown here is derived from an EMBL/GenBank/DDBJ whole genome shotgun (WGS) entry which is preliminary data.</text>
</comment>
<evidence type="ECO:0000313" key="2">
    <source>
        <dbReference type="Proteomes" id="UP001153069"/>
    </source>
</evidence>
<evidence type="ECO:0000313" key="1">
    <source>
        <dbReference type="EMBL" id="CAB9503623.1"/>
    </source>
</evidence>
<name>A0A9N8HB62_9STRA</name>
<reference evidence="1" key="1">
    <citation type="submission" date="2020-06" db="EMBL/GenBank/DDBJ databases">
        <authorList>
            <consortium name="Plant Systems Biology data submission"/>
        </authorList>
    </citation>
    <scope>NUCLEOTIDE SEQUENCE</scope>
    <source>
        <strain evidence="1">D6</strain>
    </source>
</reference>
<accession>A0A9N8HB62</accession>
<protein>
    <submittedName>
        <fullName evidence="1">Uncharacterized protein</fullName>
    </submittedName>
</protein>
<gene>
    <name evidence="1" type="ORF">SEMRO_171_G075810.1</name>
</gene>
<proteinExistence type="predicted"/>
<sequence>MAISKTNSPARAGMKRPRTVRFNNTVKHVLDTRRVEPQQIKATWYSKVELTHLKADLKGDLTMLFTGQVKSEETNTASWRGLEAYTQRNTKFQKYRKERRTFLVAGVKDLQQRLRAEGLATEHSISKLVTIASKQAVQEAQNLAALDTLAANQIYLETFLAPKVEMPAVGVPQEALLPHQQLVTARTA</sequence>
<dbReference type="Proteomes" id="UP001153069">
    <property type="component" value="Unassembled WGS sequence"/>
</dbReference>